<evidence type="ECO:0000313" key="8">
    <source>
        <dbReference type="EMBL" id="HIU27066.1"/>
    </source>
</evidence>
<name>A0A9D1L7R4_9FIRM</name>
<dbReference type="Pfam" id="PF04542">
    <property type="entry name" value="Sigma70_r2"/>
    <property type="match status" value="1"/>
</dbReference>
<dbReference type="InterPro" id="IPR013325">
    <property type="entry name" value="RNA_pol_sigma_r2"/>
</dbReference>
<keyword evidence="3" id="KW-0731">Sigma factor</keyword>
<dbReference type="EMBL" id="DVMO01000025">
    <property type="protein sequence ID" value="HIU27066.1"/>
    <property type="molecule type" value="Genomic_DNA"/>
</dbReference>
<evidence type="ECO:0000256" key="3">
    <source>
        <dbReference type="ARBA" id="ARBA00023082"/>
    </source>
</evidence>
<dbReference type="InterPro" id="IPR039425">
    <property type="entry name" value="RNA_pol_sigma-70-like"/>
</dbReference>
<organism evidence="8 9">
    <name type="scientific">Candidatus Fimisoma avicola</name>
    <dbReference type="NCBI Taxonomy" id="2840826"/>
    <lineage>
        <taxon>Bacteria</taxon>
        <taxon>Bacillati</taxon>
        <taxon>Bacillota</taxon>
        <taxon>Clostridia</taxon>
        <taxon>Eubacteriales</taxon>
        <taxon>Candidatus Fimisoma</taxon>
    </lineage>
</organism>
<reference evidence="8" key="1">
    <citation type="submission" date="2020-10" db="EMBL/GenBank/DDBJ databases">
        <authorList>
            <person name="Gilroy R."/>
        </authorList>
    </citation>
    <scope>NUCLEOTIDE SEQUENCE</scope>
    <source>
        <strain evidence="8">11300</strain>
    </source>
</reference>
<dbReference type="SUPFAM" id="SSF88946">
    <property type="entry name" value="Sigma2 domain of RNA polymerase sigma factors"/>
    <property type="match status" value="1"/>
</dbReference>
<sequence length="185" mass="21295">MESKDGHFADLEEMYAANYKLVRLFAKDQGLDGEDIEDVVSTVWLKVMEHFAECSEMDIYRLHNYLRKLTKHIAIDLFRAQKAAAKAIEDTRILKESSSSLAYIDEELFHAGREDYLDTAISILSADEMMLIELKYVKQLNAKQIGDMLAISDVAVRARLSRISRKLKAEIVRLMYENGDVENER</sequence>
<feature type="domain" description="RNA polymerase sigma-70 region 2" evidence="6">
    <location>
        <begin position="14"/>
        <end position="82"/>
    </location>
</feature>
<dbReference type="InterPro" id="IPR036388">
    <property type="entry name" value="WH-like_DNA-bd_sf"/>
</dbReference>
<dbReference type="AlphaFoldDB" id="A0A9D1L7R4"/>
<evidence type="ECO:0000259" key="6">
    <source>
        <dbReference type="Pfam" id="PF04542"/>
    </source>
</evidence>
<protein>
    <submittedName>
        <fullName evidence="8">Sigma-70 family RNA polymerase sigma factor</fullName>
    </submittedName>
</protein>
<dbReference type="Gene3D" id="1.10.1740.10">
    <property type="match status" value="1"/>
</dbReference>
<proteinExistence type="inferred from homology"/>
<dbReference type="PANTHER" id="PTHR43133">
    <property type="entry name" value="RNA POLYMERASE ECF-TYPE SIGMA FACTO"/>
    <property type="match status" value="1"/>
</dbReference>
<dbReference type="PANTHER" id="PTHR43133:SF8">
    <property type="entry name" value="RNA POLYMERASE SIGMA FACTOR HI_1459-RELATED"/>
    <property type="match status" value="1"/>
</dbReference>
<dbReference type="InterPro" id="IPR007627">
    <property type="entry name" value="RNA_pol_sigma70_r2"/>
</dbReference>
<dbReference type="Pfam" id="PF08281">
    <property type="entry name" value="Sigma70_r4_2"/>
    <property type="match status" value="1"/>
</dbReference>
<evidence type="ECO:0000256" key="1">
    <source>
        <dbReference type="ARBA" id="ARBA00010641"/>
    </source>
</evidence>
<keyword evidence="2" id="KW-0805">Transcription regulation</keyword>
<reference evidence="8" key="2">
    <citation type="journal article" date="2021" name="PeerJ">
        <title>Extensive microbial diversity within the chicken gut microbiome revealed by metagenomics and culture.</title>
        <authorList>
            <person name="Gilroy R."/>
            <person name="Ravi A."/>
            <person name="Getino M."/>
            <person name="Pursley I."/>
            <person name="Horton D.L."/>
            <person name="Alikhan N.F."/>
            <person name="Baker D."/>
            <person name="Gharbi K."/>
            <person name="Hall N."/>
            <person name="Watson M."/>
            <person name="Adriaenssens E.M."/>
            <person name="Foster-Nyarko E."/>
            <person name="Jarju S."/>
            <person name="Secka A."/>
            <person name="Antonio M."/>
            <person name="Oren A."/>
            <person name="Chaudhuri R.R."/>
            <person name="La Ragione R."/>
            <person name="Hildebrand F."/>
            <person name="Pallen M.J."/>
        </authorList>
    </citation>
    <scope>NUCLEOTIDE SEQUENCE</scope>
    <source>
        <strain evidence="8">11300</strain>
    </source>
</reference>
<comment type="caution">
    <text evidence="8">The sequence shown here is derived from an EMBL/GenBank/DDBJ whole genome shotgun (WGS) entry which is preliminary data.</text>
</comment>
<dbReference type="GO" id="GO:0003677">
    <property type="term" value="F:DNA binding"/>
    <property type="evidence" value="ECO:0007669"/>
    <property type="project" value="UniProtKB-KW"/>
</dbReference>
<dbReference type="GO" id="GO:0006352">
    <property type="term" value="P:DNA-templated transcription initiation"/>
    <property type="evidence" value="ECO:0007669"/>
    <property type="project" value="InterPro"/>
</dbReference>
<dbReference type="GO" id="GO:0016987">
    <property type="term" value="F:sigma factor activity"/>
    <property type="evidence" value="ECO:0007669"/>
    <property type="project" value="UniProtKB-KW"/>
</dbReference>
<evidence type="ECO:0000259" key="7">
    <source>
        <dbReference type="Pfam" id="PF08281"/>
    </source>
</evidence>
<keyword evidence="4" id="KW-0238">DNA-binding</keyword>
<evidence type="ECO:0000256" key="5">
    <source>
        <dbReference type="ARBA" id="ARBA00023163"/>
    </source>
</evidence>
<dbReference type="InterPro" id="IPR013324">
    <property type="entry name" value="RNA_pol_sigma_r3/r4-like"/>
</dbReference>
<accession>A0A9D1L7R4</accession>
<evidence type="ECO:0000256" key="2">
    <source>
        <dbReference type="ARBA" id="ARBA00023015"/>
    </source>
</evidence>
<evidence type="ECO:0000256" key="4">
    <source>
        <dbReference type="ARBA" id="ARBA00023125"/>
    </source>
</evidence>
<feature type="domain" description="RNA polymerase sigma factor 70 region 4 type 2" evidence="7">
    <location>
        <begin position="116"/>
        <end position="167"/>
    </location>
</feature>
<evidence type="ECO:0000313" key="9">
    <source>
        <dbReference type="Proteomes" id="UP000824091"/>
    </source>
</evidence>
<keyword evidence="5" id="KW-0804">Transcription</keyword>
<dbReference type="Gene3D" id="1.10.10.10">
    <property type="entry name" value="Winged helix-like DNA-binding domain superfamily/Winged helix DNA-binding domain"/>
    <property type="match status" value="1"/>
</dbReference>
<dbReference type="InterPro" id="IPR014284">
    <property type="entry name" value="RNA_pol_sigma-70_dom"/>
</dbReference>
<comment type="similarity">
    <text evidence="1">Belongs to the sigma-70 factor family. ECF subfamily.</text>
</comment>
<gene>
    <name evidence="8" type="ORF">IAD16_01635</name>
</gene>
<dbReference type="Proteomes" id="UP000824091">
    <property type="component" value="Unassembled WGS sequence"/>
</dbReference>
<dbReference type="InterPro" id="IPR013249">
    <property type="entry name" value="RNA_pol_sigma70_r4_t2"/>
</dbReference>
<dbReference type="SUPFAM" id="SSF88659">
    <property type="entry name" value="Sigma3 and sigma4 domains of RNA polymerase sigma factors"/>
    <property type="match status" value="1"/>
</dbReference>
<dbReference type="NCBIfam" id="TIGR02937">
    <property type="entry name" value="sigma70-ECF"/>
    <property type="match status" value="1"/>
</dbReference>